<dbReference type="InterPro" id="IPR050416">
    <property type="entry name" value="FAD-linked_Oxidoreductase"/>
</dbReference>
<dbReference type="AlphaFoldDB" id="A0A6A5SCX9"/>
<dbReference type="InterPro" id="IPR036318">
    <property type="entry name" value="FAD-bd_PCMH-like_sf"/>
</dbReference>
<dbReference type="Gene3D" id="3.40.462.20">
    <property type="match status" value="1"/>
</dbReference>
<dbReference type="InterPro" id="IPR016166">
    <property type="entry name" value="FAD-bd_PCMH"/>
</dbReference>
<evidence type="ECO:0000259" key="5">
    <source>
        <dbReference type="PROSITE" id="PS51387"/>
    </source>
</evidence>
<dbReference type="EMBL" id="ML976134">
    <property type="protein sequence ID" value="KAF1937550.1"/>
    <property type="molecule type" value="Genomic_DNA"/>
</dbReference>
<keyword evidence="2" id="KW-0285">Flavoprotein</keyword>
<dbReference type="PROSITE" id="PS51387">
    <property type="entry name" value="FAD_PCMH"/>
    <property type="match status" value="1"/>
</dbReference>
<accession>A0A6A5SCX9</accession>
<feature type="domain" description="FAD-binding PCMH-type" evidence="5">
    <location>
        <begin position="1"/>
        <end position="158"/>
    </location>
</feature>
<dbReference type="PANTHER" id="PTHR42973">
    <property type="entry name" value="BINDING OXIDOREDUCTASE, PUTATIVE (AFU_ORTHOLOGUE AFUA_1G17690)-RELATED"/>
    <property type="match status" value="1"/>
</dbReference>
<reference evidence="6" key="1">
    <citation type="journal article" date="2020" name="Stud. Mycol.">
        <title>101 Dothideomycetes genomes: a test case for predicting lifestyles and emergence of pathogens.</title>
        <authorList>
            <person name="Haridas S."/>
            <person name="Albert R."/>
            <person name="Binder M."/>
            <person name="Bloem J."/>
            <person name="Labutti K."/>
            <person name="Salamov A."/>
            <person name="Andreopoulos B."/>
            <person name="Baker S."/>
            <person name="Barry K."/>
            <person name="Bills G."/>
            <person name="Bluhm B."/>
            <person name="Cannon C."/>
            <person name="Castanera R."/>
            <person name="Culley D."/>
            <person name="Daum C."/>
            <person name="Ezra D."/>
            <person name="Gonzalez J."/>
            <person name="Henrissat B."/>
            <person name="Kuo A."/>
            <person name="Liang C."/>
            <person name="Lipzen A."/>
            <person name="Lutzoni F."/>
            <person name="Magnuson J."/>
            <person name="Mondo S."/>
            <person name="Nolan M."/>
            <person name="Ohm R."/>
            <person name="Pangilinan J."/>
            <person name="Park H.-J."/>
            <person name="Ramirez L."/>
            <person name="Alfaro M."/>
            <person name="Sun H."/>
            <person name="Tritt A."/>
            <person name="Yoshinaga Y."/>
            <person name="Zwiers L.-H."/>
            <person name="Turgeon B."/>
            <person name="Goodwin S."/>
            <person name="Spatafora J."/>
            <person name="Crous P."/>
            <person name="Grigoriev I."/>
        </authorList>
    </citation>
    <scope>NUCLEOTIDE SEQUENCE</scope>
    <source>
        <strain evidence="6">CBS 161.51</strain>
    </source>
</reference>
<protein>
    <submittedName>
        <fullName evidence="6">FAD-binding domain-containing protein</fullName>
    </submittedName>
</protein>
<name>A0A6A5SCX9_9PLEO</name>
<dbReference type="PANTHER" id="PTHR42973:SF54">
    <property type="entry name" value="FAD-BINDING PCMH-TYPE DOMAIN-CONTAINING PROTEIN"/>
    <property type="match status" value="1"/>
</dbReference>
<dbReference type="Proteomes" id="UP000800038">
    <property type="component" value="Unassembled WGS sequence"/>
</dbReference>
<dbReference type="GO" id="GO:0071949">
    <property type="term" value="F:FAD binding"/>
    <property type="evidence" value="ECO:0007669"/>
    <property type="project" value="InterPro"/>
</dbReference>
<keyword evidence="4" id="KW-0560">Oxidoreductase</keyword>
<evidence type="ECO:0000313" key="6">
    <source>
        <dbReference type="EMBL" id="KAF1937550.1"/>
    </source>
</evidence>
<keyword evidence="3" id="KW-0274">FAD</keyword>
<evidence type="ECO:0000256" key="3">
    <source>
        <dbReference type="ARBA" id="ARBA00022827"/>
    </source>
</evidence>
<dbReference type="GO" id="GO:0016491">
    <property type="term" value="F:oxidoreductase activity"/>
    <property type="evidence" value="ECO:0007669"/>
    <property type="project" value="UniProtKB-KW"/>
</dbReference>
<keyword evidence="7" id="KW-1185">Reference proteome</keyword>
<evidence type="ECO:0000256" key="1">
    <source>
        <dbReference type="ARBA" id="ARBA00005466"/>
    </source>
</evidence>
<comment type="similarity">
    <text evidence="1">Belongs to the oxygen-dependent FAD-linked oxidoreductase family.</text>
</comment>
<dbReference type="InterPro" id="IPR016169">
    <property type="entry name" value="FAD-bd_PCMH_sub2"/>
</dbReference>
<organism evidence="6 7">
    <name type="scientific">Clathrospora elynae</name>
    <dbReference type="NCBI Taxonomy" id="706981"/>
    <lineage>
        <taxon>Eukaryota</taxon>
        <taxon>Fungi</taxon>
        <taxon>Dikarya</taxon>
        <taxon>Ascomycota</taxon>
        <taxon>Pezizomycotina</taxon>
        <taxon>Dothideomycetes</taxon>
        <taxon>Pleosporomycetidae</taxon>
        <taxon>Pleosporales</taxon>
        <taxon>Diademaceae</taxon>
        <taxon>Clathrospora</taxon>
    </lineage>
</organism>
<evidence type="ECO:0000313" key="7">
    <source>
        <dbReference type="Proteomes" id="UP000800038"/>
    </source>
</evidence>
<dbReference type="InterPro" id="IPR006094">
    <property type="entry name" value="Oxid_FAD_bind_N"/>
</dbReference>
<dbReference type="OrthoDB" id="2151789at2759"/>
<evidence type="ECO:0000256" key="4">
    <source>
        <dbReference type="ARBA" id="ARBA00023002"/>
    </source>
</evidence>
<sequence>MVAKGISIVTEAGSKFAVRNGGHNPNVNFASVDGNGVLFDLSQMDTLTLSSDNTIMHIGTGNKGGDVQKMADSVGRSGVTGVNTGVGISGLTLGGGYTLFSQLNGLVTDNVVSFEVVLGDSSIVNANATSNTDLYKALRGGGNNFGIVTRLDMKTSPIHNIWYTIMTFDPTDYEKFMPALAQVQANMEKDPKANVYFLASAQEVECALFYAEPAGANPDAFAPLLNLTPLEVAAPPTNGTVYGLAQVMSVPEPALGRMLSSIDQKPSADFYVAMYKQLLAAGAPTGTKTDLTLAIKPMGSRVSSVGTKQAGGVPNSLNVPAFSHTWISILAQWQDDKDKDQMTKRLKDMNSWMTYNARKSNLLLPTLFANDAGADQNVMASYGADSLANLKAVSKKYDPAQVFQKLQANGFLVSKA</sequence>
<dbReference type="Gene3D" id="3.30.465.10">
    <property type="match status" value="1"/>
</dbReference>
<dbReference type="Pfam" id="PF01565">
    <property type="entry name" value="FAD_binding_4"/>
    <property type="match status" value="1"/>
</dbReference>
<gene>
    <name evidence="6" type="ORF">EJ02DRAFT_50592</name>
</gene>
<proteinExistence type="inferred from homology"/>
<evidence type="ECO:0000256" key="2">
    <source>
        <dbReference type="ARBA" id="ARBA00022630"/>
    </source>
</evidence>
<dbReference type="SUPFAM" id="SSF56176">
    <property type="entry name" value="FAD-binding/transporter-associated domain-like"/>
    <property type="match status" value="1"/>
</dbReference>